<reference evidence="1 2" key="1">
    <citation type="submission" date="2021-05" db="EMBL/GenBank/DDBJ databases">
        <title>Genome Assembly of Synthetic Allotetraploid Brassica napus Reveals Homoeologous Exchanges between Subgenomes.</title>
        <authorList>
            <person name="Davis J.T."/>
        </authorList>
    </citation>
    <scope>NUCLEOTIDE SEQUENCE [LARGE SCALE GENOMIC DNA]</scope>
    <source>
        <strain evidence="2">cv. Da-Ae</strain>
        <tissue evidence="1">Seedling</tissue>
    </source>
</reference>
<comment type="caution">
    <text evidence="1">The sequence shown here is derived from an EMBL/GenBank/DDBJ whole genome shotgun (WGS) entry which is preliminary data.</text>
</comment>
<protein>
    <submittedName>
        <fullName evidence="1">Uncharacterized protein</fullName>
    </submittedName>
</protein>
<keyword evidence="2" id="KW-1185">Reference proteome</keyword>
<name>A0ABQ7Z2B5_BRANA</name>
<feature type="non-terminal residue" evidence="1">
    <location>
        <position position="1"/>
    </location>
</feature>
<accession>A0ABQ7Z2B5</accession>
<evidence type="ECO:0000313" key="2">
    <source>
        <dbReference type="Proteomes" id="UP000824890"/>
    </source>
</evidence>
<proteinExistence type="predicted"/>
<gene>
    <name evidence="1" type="ORF">HID58_071679</name>
</gene>
<dbReference type="InterPro" id="IPR006553">
    <property type="entry name" value="Leu-rich_rpt_Cys-con_subtyp"/>
</dbReference>
<organism evidence="1 2">
    <name type="scientific">Brassica napus</name>
    <name type="common">Rape</name>
    <dbReference type="NCBI Taxonomy" id="3708"/>
    <lineage>
        <taxon>Eukaryota</taxon>
        <taxon>Viridiplantae</taxon>
        <taxon>Streptophyta</taxon>
        <taxon>Embryophyta</taxon>
        <taxon>Tracheophyta</taxon>
        <taxon>Spermatophyta</taxon>
        <taxon>Magnoliopsida</taxon>
        <taxon>eudicotyledons</taxon>
        <taxon>Gunneridae</taxon>
        <taxon>Pentapetalae</taxon>
        <taxon>rosids</taxon>
        <taxon>malvids</taxon>
        <taxon>Brassicales</taxon>
        <taxon>Brassicaceae</taxon>
        <taxon>Brassiceae</taxon>
        <taxon>Brassica</taxon>
    </lineage>
</organism>
<sequence length="203" mass="22470">VSSLPPPIPITPSSLWLLISISFWVSLQLLSLSSVFSPVVLSSSLEIIQKISCVVAQWGIRRPQVAVKASFYPTRLESHLDKLSIFPFHRIASAKSIVLELHSRVCSHRTSLKTLKLLDCYKVGDESVSSMARICKNLETLIIGGCRDISDESIILLADSCRDGLKNLRMDWQVTCQSSVDCRECTNLLVDSAHCHLGGLSFE</sequence>
<dbReference type="SMART" id="SM00367">
    <property type="entry name" value="LRR_CC"/>
    <property type="match status" value="2"/>
</dbReference>
<dbReference type="SUPFAM" id="SSF52047">
    <property type="entry name" value="RNI-like"/>
    <property type="match status" value="1"/>
</dbReference>
<dbReference type="Gene3D" id="3.80.10.10">
    <property type="entry name" value="Ribonuclease Inhibitor"/>
    <property type="match status" value="1"/>
</dbReference>
<dbReference type="Proteomes" id="UP000824890">
    <property type="component" value="Unassembled WGS sequence"/>
</dbReference>
<dbReference type="EMBL" id="JAGKQM010000016">
    <property type="protein sequence ID" value="KAH0874317.1"/>
    <property type="molecule type" value="Genomic_DNA"/>
</dbReference>
<evidence type="ECO:0000313" key="1">
    <source>
        <dbReference type="EMBL" id="KAH0874317.1"/>
    </source>
</evidence>
<dbReference type="InterPro" id="IPR032675">
    <property type="entry name" value="LRR_dom_sf"/>
</dbReference>